<gene>
    <name evidence="5" type="ORF">H9714_09845</name>
</gene>
<dbReference type="Gene3D" id="3.40.950.10">
    <property type="entry name" value="Fe-only Hydrogenase (Larger Subunit), Chain L, domain 3"/>
    <property type="match status" value="1"/>
</dbReference>
<sequence length="475" mass="50742">MRVFETTVQELKDGVLREVAALAWEDNKMQTGVLDIPEKIIPGPEAKMRCCIYKERAVVSSRVKMALGGDRANPAMVEVMNVACDECPVTQMTVGPACRGCIATRCVHACPKDAITVINHKAEIDHSKCILCGKCLNACPYGAIIKNLRPCERACKVGAITMGEDKKAAVDYGKCISCGACVYQCPFGAIMDKSYIVDVVEMLRGSAKWGYRVYAVLAPSIMGQLGDVTLGQLVTGLKEIGFCAVREVALGADMTAKAEAEELLEKKVLTSSCCPAFVDYVEKNFPKIAHLVSGTPSPMVMIGRHIKEQDPKAKVVFIGPCVAKKKEFQLGKTMGAIDCVLTFEEMFPLLESRGIHLEELPEDPLDEASGYGRAFAASGGVAAAVAEALKEAGVQAEDFQLHCTACSGIDACKTALFKLERGIGDINFIEGMACEGGCVQGAGIVIRSPKNQAEVGKHVKAAGERTIHAAVEAAP</sequence>
<dbReference type="AlphaFoldDB" id="A0A9D2S710"/>
<evidence type="ECO:0000259" key="4">
    <source>
        <dbReference type="PROSITE" id="PS51379"/>
    </source>
</evidence>
<feature type="domain" description="4Fe-4S ferredoxin-type" evidence="4">
    <location>
        <begin position="166"/>
        <end position="195"/>
    </location>
</feature>
<keyword evidence="2" id="KW-0408">Iron</keyword>
<proteinExistence type="predicted"/>
<dbReference type="InterPro" id="IPR017896">
    <property type="entry name" value="4Fe4S_Fe-S-bd"/>
</dbReference>
<dbReference type="SUPFAM" id="SSF54862">
    <property type="entry name" value="4Fe-4S ferredoxins"/>
    <property type="match status" value="1"/>
</dbReference>
<dbReference type="Proteomes" id="UP000824208">
    <property type="component" value="Unassembled WGS sequence"/>
</dbReference>
<dbReference type="Pfam" id="PF12837">
    <property type="entry name" value="Fer4_6"/>
    <property type="match status" value="1"/>
</dbReference>
<evidence type="ECO:0000313" key="5">
    <source>
        <dbReference type="EMBL" id="HJB57840.1"/>
    </source>
</evidence>
<accession>A0A9D2S710</accession>
<reference evidence="5" key="1">
    <citation type="journal article" date="2021" name="PeerJ">
        <title>Extensive microbial diversity within the chicken gut microbiome revealed by metagenomics and culture.</title>
        <authorList>
            <person name="Gilroy R."/>
            <person name="Ravi A."/>
            <person name="Getino M."/>
            <person name="Pursley I."/>
            <person name="Horton D.L."/>
            <person name="Alikhan N.F."/>
            <person name="Baker D."/>
            <person name="Gharbi K."/>
            <person name="Hall N."/>
            <person name="Watson M."/>
            <person name="Adriaenssens E.M."/>
            <person name="Foster-Nyarko E."/>
            <person name="Jarju S."/>
            <person name="Secka A."/>
            <person name="Antonio M."/>
            <person name="Oren A."/>
            <person name="Chaudhuri R.R."/>
            <person name="La Ragione R."/>
            <person name="Hildebrand F."/>
            <person name="Pallen M.J."/>
        </authorList>
    </citation>
    <scope>NUCLEOTIDE SEQUENCE</scope>
    <source>
        <strain evidence="5">CHK189-11263</strain>
    </source>
</reference>
<dbReference type="CDD" id="cd10549">
    <property type="entry name" value="MtMvhB_like"/>
    <property type="match status" value="1"/>
</dbReference>
<protein>
    <submittedName>
        <fullName evidence="5">Monomeric [FeFe] hydrogenase</fullName>
    </submittedName>
</protein>
<feature type="domain" description="4Fe-4S ferredoxin-type" evidence="4">
    <location>
        <begin position="90"/>
        <end position="119"/>
    </location>
</feature>
<evidence type="ECO:0000256" key="3">
    <source>
        <dbReference type="ARBA" id="ARBA00023014"/>
    </source>
</evidence>
<dbReference type="PROSITE" id="PS51379">
    <property type="entry name" value="4FE4S_FER_2"/>
    <property type="match status" value="3"/>
</dbReference>
<comment type="caution">
    <text evidence="5">The sequence shown here is derived from an EMBL/GenBank/DDBJ whole genome shotgun (WGS) entry which is preliminary data.</text>
</comment>
<reference evidence="5" key="2">
    <citation type="submission" date="2021-04" db="EMBL/GenBank/DDBJ databases">
        <authorList>
            <person name="Gilroy R."/>
        </authorList>
    </citation>
    <scope>NUCLEOTIDE SEQUENCE</scope>
    <source>
        <strain evidence="5">CHK189-11263</strain>
    </source>
</reference>
<evidence type="ECO:0000313" key="6">
    <source>
        <dbReference type="Proteomes" id="UP000824208"/>
    </source>
</evidence>
<evidence type="ECO:0000256" key="1">
    <source>
        <dbReference type="ARBA" id="ARBA00022723"/>
    </source>
</evidence>
<dbReference type="PANTHER" id="PTHR11615">
    <property type="entry name" value="NITRATE, FORMATE, IRON DEHYDROGENASE"/>
    <property type="match status" value="1"/>
</dbReference>
<dbReference type="InterPro" id="IPR017900">
    <property type="entry name" value="4Fe4S_Fe_S_CS"/>
</dbReference>
<dbReference type="InterPro" id="IPR009016">
    <property type="entry name" value="Fe_hydrogenase"/>
</dbReference>
<dbReference type="NCBIfam" id="TIGR04105">
    <property type="entry name" value="FeFe_hydrog_B1"/>
    <property type="match status" value="1"/>
</dbReference>
<dbReference type="InterPro" id="IPR004108">
    <property type="entry name" value="Fe_hydrogenase_lsu_C"/>
</dbReference>
<dbReference type="GO" id="GO:0051536">
    <property type="term" value="F:iron-sulfur cluster binding"/>
    <property type="evidence" value="ECO:0007669"/>
    <property type="project" value="UniProtKB-KW"/>
</dbReference>
<dbReference type="InterPro" id="IPR027631">
    <property type="entry name" value="Mono_FeFe_hydrog"/>
</dbReference>
<dbReference type="SUPFAM" id="SSF53920">
    <property type="entry name" value="Fe-only hydrogenase"/>
    <property type="match status" value="1"/>
</dbReference>
<feature type="domain" description="4Fe-4S ferredoxin-type" evidence="4">
    <location>
        <begin position="120"/>
        <end position="149"/>
    </location>
</feature>
<dbReference type="EMBL" id="DWYC01000087">
    <property type="protein sequence ID" value="HJB57840.1"/>
    <property type="molecule type" value="Genomic_DNA"/>
</dbReference>
<dbReference type="InterPro" id="IPR050340">
    <property type="entry name" value="Cytosolic_Fe-S_CAF"/>
</dbReference>
<organism evidence="5 6">
    <name type="scientific">Candidatus Flavonifractor intestinipullorum</name>
    <dbReference type="NCBI Taxonomy" id="2838587"/>
    <lineage>
        <taxon>Bacteria</taxon>
        <taxon>Bacillati</taxon>
        <taxon>Bacillota</taxon>
        <taxon>Clostridia</taxon>
        <taxon>Eubacteriales</taxon>
        <taxon>Oscillospiraceae</taxon>
        <taxon>Flavonifractor</taxon>
    </lineage>
</organism>
<name>A0A9D2S710_9FIRM</name>
<dbReference type="PROSITE" id="PS00198">
    <property type="entry name" value="4FE4S_FER_1"/>
    <property type="match status" value="1"/>
</dbReference>
<dbReference type="Pfam" id="PF00037">
    <property type="entry name" value="Fer4"/>
    <property type="match status" value="1"/>
</dbReference>
<keyword evidence="3" id="KW-0411">Iron-sulfur</keyword>
<dbReference type="Gene3D" id="3.30.70.20">
    <property type="match status" value="2"/>
</dbReference>
<evidence type="ECO:0000256" key="2">
    <source>
        <dbReference type="ARBA" id="ARBA00023004"/>
    </source>
</evidence>
<dbReference type="Pfam" id="PF02906">
    <property type="entry name" value="Fe_hyd_lg_C"/>
    <property type="match status" value="1"/>
</dbReference>
<dbReference type="GO" id="GO:0046872">
    <property type="term" value="F:metal ion binding"/>
    <property type="evidence" value="ECO:0007669"/>
    <property type="project" value="UniProtKB-KW"/>
</dbReference>
<keyword evidence="1" id="KW-0479">Metal-binding</keyword>